<sequence length="126" mass="13561">MGEATDVRTQTEPKNTAERLLAQIRAALPDASVTHRAGSVPAPRKADMNAATLKTNVTQRTRTEVPKADTTQGVRSERQPVSKKPDRKPTPPKKSQRNPSSLGVDISDATKVGGTLLTLRPYFSSG</sequence>
<gene>
    <name evidence="2" type="ORF">PF010_g28867</name>
</gene>
<evidence type="ECO:0000313" key="2">
    <source>
        <dbReference type="EMBL" id="KAE9063769.1"/>
    </source>
</evidence>
<dbReference type="Proteomes" id="UP000488956">
    <property type="component" value="Unassembled WGS sequence"/>
</dbReference>
<comment type="caution">
    <text evidence="2">The sequence shown here is derived from an EMBL/GenBank/DDBJ whole genome shotgun (WGS) entry which is preliminary data.</text>
</comment>
<evidence type="ECO:0000313" key="3">
    <source>
        <dbReference type="Proteomes" id="UP000488956"/>
    </source>
</evidence>
<dbReference type="EMBL" id="QXFX01004515">
    <property type="protein sequence ID" value="KAE9063769.1"/>
    <property type="molecule type" value="Genomic_DNA"/>
</dbReference>
<dbReference type="AlphaFoldDB" id="A0A6G0JQJ1"/>
<feature type="compositionally biased region" description="Basic and acidic residues" evidence="1">
    <location>
        <begin position="75"/>
        <end position="89"/>
    </location>
</feature>
<reference evidence="2 3" key="1">
    <citation type="submission" date="2018-09" db="EMBL/GenBank/DDBJ databases">
        <title>Genomic investigation of the strawberry pathogen Phytophthora fragariae indicates pathogenicity is determined by transcriptional variation in three key races.</title>
        <authorList>
            <person name="Adams T.M."/>
            <person name="Armitage A.D."/>
            <person name="Sobczyk M.K."/>
            <person name="Bates H.J."/>
            <person name="Dunwell J.M."/>
            <person name="Nellist C.F."/>
            <person name="Harrison R.J."/>
        </authorList>
    </citation>
    <scope>NUCLEOTIDE SEQUENCE [LARGE SCALE GENOMIC DNA]</scope>
    <source>
        <strain evidence="2 3">ONT-3</strain>
    </source>
</reference>
<evidence type="ECO:0000256" key="1">
    <source>
        <dbReference type="SAM" id="MobiDB-lite"/>
    </source>
</evidence>
<protein>
    <submittedName>
        <fullName evidence="2">Uncharacterized protein</fullName>
    </submittedName>
</protein>
<name>A0A6G0JQJ1_9STRA</name>
<accession>A0A6G0JQJ1</accession>
<feature type="region of interest" description="Disordered" evidence="1">
    <location>
        <begin position="32"/>
        <end position="126"/>
    </location>
</feature>
<organism evidence="2 3">
    <name type="scientific">Phytophthora fragariae</name>
    <dbReference type="NCBI Taxonomy" id="53985"/>
    <lineage>
        <taxon>Eukaryota</taxon>
        <taxon>Sar</taxon>
        <taxon>Stramenopiles</taxon>
        <taxon>Oomycota</taxon>
        <taxon>Peronosporomycetes</taxon>
        <taxon>Peronosporales</taxon>
        <taxon>Peronosporaceae</taxon>
        <taxon>Phytophthora</taxon>
    </lineage>
</organism>
<proteinExistence type="predicted"/>